<organism evidence="1 2">
    <name type="scientific">Candidatus Lokiarchaeum ossiferum</name>
    <dbReference type="NCBI Taxonomy" id="2951803"/>
    <lineage>
        <taxon>Archaea</taxon>
        <taxon>Promethearchaeati</taxon>
        <taxon>Promethearchaeota</taxon>
        <taxon>Promethearchaeia</taxon>
        <taxon>Promethearchaeales</taxon>
        <taxon>Promethearchaeaceae</taxon>
        <taxon>Candidatus Lokiarchaeum</taxon>
    </lineage>
</organism>
<dbReference type="EMBL" id="CP104013">
    <property type="protein sequence ID" value="UYP48182.1"/>
    <property type="molecule type" value="Genomic_DNA"/>
</dbReference>
<dbReference type="Proteomes" id="UP001208689">
    <property type="component" value="Chromosome"/>
</dbReference>
<reference evidence="1" key="1">
    <citation type="submission" date="2022-09" db="EMBL/GenBank/DDBJ databases">
        <title>Actin cytoskeleton and complex cell architecture in an #Asgard archaeon.</title>
        <authorList>
            <person name="Ponce Toledo R.I."/>
            <person name="Schleper C."/>
            <person name="Rodrigues Oliveira T."/>
            <person name="Wollweber F."/>
            <person name="Xu J."/>
            <person name="Rittmann S."/>
            <person name="Klingl A."/>
            <person name="Pilhofer M."/>
        </authorList>
    </citation>
    <scope>NUCLEOTIDE SEQUENCE</scope>
    <source>
        <strain evidence="1">B-35</strain>
    </source>
</reference>
<keyword evidence="2" id="KW-1185">Reference proteome</keyword>
<gene>
    <name evidence="1" type="ORF">NEF87_004467</name>
</gene>
<protein>
    <submittedName>
        <fullName evidence="1">Uncharacterized protein</fullName>
    </submittedName>
</protein>
<evidence type="ECO:0000313" key="2">
    <source>
        <dbReference type="Proteomes" id="UP001208689"/>
    </source>
</evidence>
<proteinExistence type="predicted"/>
<accession>A0ABY6HXD0</accession>
<sequence length="171" mass="20068">MIYPKIKKIFFDPFFFNYYMSGSKKSTSSLSEEEHQILRRVKQELKNQDIPRDQWPALIQSEISSHRLSLKKKQKALKKNPVISALKRIGKTIQTRIMKMLLKRQGQYSEEEIEKMMKAMAGEIPPEMAMPNVIPDTRIEDAGKHGTFLTTDQDHTRKKMEVFFDDDDDED</sequence>
<name>A0ABY6HXD0_9ARCH</name>
<evidence type="ECO:0000313" key="1">
    <source>
        <dbReference type="EMBL" id="UYP48182.1"/>
    </source>
</evidence>